<evidence type="ECO:0000256" key="3">
    <source>
        <dbReference type="ARBA" id="ARBA00022801"/>
    </source>
</evidence>
<dbReference type="Gene3D" id="3.90.226.10">
    <property type="entry name" value="2-enoyl-CoA Hydratase, Chain A, domain 1"/>
    <property type="match status" value="2"/>
</dbReference>
<dbReference type="CDD" id="cd07023">
    <property type="entry name" value="S49_Sppa_N_C"/>
    <property type="match status" value="1"/>
</dbReference>
<dbReference type="EC" id="3.4.21.-" evidence="6"/>
<name>A0ABS2SUF2_9BACI</name>
<protein>
    <submittedName>
        <fullName evidence="6">Protease-4</fullName>
        <ecNumber evidence="6">3.4.21.-</ecNumber>
    </submittedName>
</protein>
<dbReference type="GO" id="GO:0008233">
    <property type="term" value="F:peptidase activity"/>
    <property type="evidence" value="ECO:0007669"/>
    <property type="project" value="UniProtKB-KW"/>
</dbReference>
<comment type="similarity">
    <text evidence="1">Belongs to the peptidase S49 family.</text>
</comment>
<comment type="caution">
    <text evidence="6">The sequence shown here is derived from an EMBL/GenBank/DDBJ whole genome shotgun (WGS) entry which is preliminary data.</text>
</comment>
<keyword evidence="4" id="KW-0720">Serine protease</keyword>
<proteinExistence type="inferred from homology"/>
<dbReference type="PANTHER" id="PTHR42987">
    <property type="entry name" value="PEPTIDASE S49"/>
    <property type="match status" value="1"/>
</dbReference>
<accession>A0ABS2SUF2</accession>
<organism evidence="6 7">
    <name type="scientific">Shouchella xiaoxiensis</name>
    <dbReference type="NCBI Taxonomy" id="766895"/>
    <lineage>
        <taxon>Bacteria</taxon>
        <taxon>Bacillati</taxon>
        <taxon>Bacillota</taxon>
        <taxon>Bacilli</taxon>
        <taxon>Bacillales</taxon>
        <taxon>Bacillaceae</taxon>
        <taxon>Shouchella</taxon>
    </lineage>
</organism>
<dbReference type="InterPro" id="IPR002142">
    <property type="entry name" value="Peptidase_S49"/>
</dbReference>
<dbReference type="InterPro" id="IPR029045">
    <property type="entry name" value="ClpP/crotonase-like_dom_sf"/>
</dbReference>
<evidence type="ECO:0000259" key="5">
    <source>
        <dbReference type="Pfam" id="PF01343"/>
    </source>
</evidence>
<keyword evidence="2 6" id="KW-0645">Protease</keyword>
<dbReference type="Pfam" id="PF01343">
    <property type="entry name" value="Peptidase_S49"/>
    <property type="match status" value="1"/>
</dbReference>
<reference evidence="6" key="1">
    <citation type="submission" date="2021-01" db="EMBL/GenBank/DDBJ databases">
        <title>Genomic Encyclopedia of Type Strains, Phase IV (KMG-IV): sequencing the most valuable type-strain genomes for metagenomic binning, comparative biology and taxonomic classification.</title>
        <authorList>
            <person name="Goeker M."/>
        </authorList>
    </citation>
    <scope>NUCLEOTIDE SEQUENCE</scope>
    <source>
        <strain evidence="6">DSM 21943</strain>
    </source>
</reference>
<keyword evidence="3 6" id="KW-0378">Hydrolase</keyword>
<dbReference type="Proteomes" id="UP001179280">
    <property type="component" value="Unassembled WGS sequence"/>
</dbReference>
<feature type="domain" description="Peptidase S49" evidence="5">
    <location>
        <begin position="126"/>
        <end position="272"/>
    </location>
</feature>
<dbReference type="NCBIfam" id="TIGR00706">
    <property type="entry name" value="SppA_dom"/>
    <property type="match status" value="1"/>
</dbReference>
<dbReference type="GO" id="GO:0006508">
    <property type="term" value="P:proteolysis"/>
    <property type="evidence" value="ECO:0007669"/>
    <property type="project" value="UniProtKB-KW"/>
</dbReference>
<evidence type="ECO:0000313" key="6">
    <source>
        <dbReference type="EMBL" id="MBM7838440.1"/>
    </source>
</evidence>
<sequence length="320" mass="34917">MKARRWIALGIGAFVLIFSFITTISFALQTYTQGTALSGGEQTVVREGNTSGQIALLEISGPIINSGEEGFFASGGYNHQSFLNGLNAVMTDRQVEGIIISVDSPGGGVLESAEIHRLVEEAQSVHEKPVFVSMGGMAASGGYYIAAPAERIFAHPQTLTGSIGVIMSSINVSELLENIGVEENVYKSGPYKDILSPTREPLEEEDEIIQAIVDEYYQEFVDIIADGRGMDEDRVRELGDGRIYTGRQALEEGLIDDLGSIDDVIDEMQAHLGANYQVVTSQVNQGFGGLFGMTVDRLFGDTELKMDFNQPRPLYMYNYE</sequence>
<evidence type="ECO:0000313" key="7">
    <source>
        <dbReference type="Proteomes" id="UP001179280"/>
    </source>
</evidence>
<gene>
    <name evidence="6" type="ORF">JOC54_001696</name>
</gene>
<evidence type="ECO:0000256" key="2">
    <source>
        <dbReference type="ARBA" id="ARBA00022670"/>
    </source>
</evidence>
<evidence type="ECO:0000256" key="4">
    <source>
        <dbReference type="ARBA" id="ARBA00022825"/>
    </source>
</evidence>
<keyword evidence="7" id="KW-1185">Reference proteome</keyword>
<evidence type="ECO:0000256" key="1">
    <source>
        <dbReference type="ARBA" id="ARBA00008683"/>
    </source>
</evidence>
<dbReference type="InterPro" id="IPR004635">
    <property type="entry name" value="Pept_S49_SppA"/>
</dbReference>
<dbReference type="EMBL" id="JAFBCV010000004">
    <property type="protein sequence ID" value="MBM7838440.1"/>
    <property type="molecule type" value="Genomic_DNA"/>
</dbReference>
<dbReference type="PANTHER" id="PTHR42987:SF7">
    <property type="entry name" value="SIGNAL PEPTIDE PEPTIDASE SPPA-RELATED"/>
    <property type="match status" value="1"/>
</dbReference>
<dbReference type="InterPro" id="IPR047272">
    <property type="entry name" value="S49_SppA_C"/>
</dbReference>
<dbReference type="SUPFAM" id="SSF52096">
    <property type="entry name" value="ClpP/crotonase"/>
    <property type="match status" value="1"/>
</dbReference>